<evidence type="ECO:0000256" key="2">
    <source>
        <dbReference type="SAM" id="SignalP"/>
    </source>
</evidence>
<dbReference type="Proteomes" id="UP000250003">
    <property type="component" value="Chromosome"/>
</dbReference>
<dbReference type="SUPFAM" id="SSF53850">
    <property type="entry name" value="Periplasmic binding protein-like II"/>
    <property type="match status" value="1"/>
</dbReference>
<dbReference type="Pfam" id="PF01547">
    <property type="entry name" value="SBP_bac_1"/>
    <property type="match status" value="1"/>
</dbReference>
<feature type="signal peptide" evidence="2">
    <location>
        <begin position="1"/>
        <end position="18"/>
    </location>
</feature>
<keyword evidence="2" id="KW-0732">Signal</keyword>
<dbReference type="EMBL" id="CP030280">
    <property type="protein sequence ID" value="AWY97059.1"/>
    <property type="molecule type" value="Genomic_DNA"/>
</dbReference>
<dbReference type="CDD" id="cd13585">
    <property type="entry name" value="PBP2_TMBP_like"/>
    <property type="match status" value="1"/>
</dbReference>
<feature type="region of interest" description="Disordered" evidence="1">
    <location>
        <begin position="23"/>
        <end position="51"/>
    </location>
</feature>
<dbReference type="OrthoDB" id="383712at2"/>
<dbReference type="RefSeq" id="WP_111917894.1">
    <property type="nucleotide sequence ID" value="NZ_CAUWHR010000039.1"/>
</dbReference>
<reference evidence="4" key="1">
    <citation type="submission" date="2018-06" db="EMBL/GenBank/DDBJ databases">
        <title>Description of Blautia argi sp. nov., a new anaerobic isolated from dog feces.</title>
        <authorList>
            <person name="Chang Y.-H."/>
            <person name="Paek J."/>
            <person name="Shin Y."/>
        </authorList>
    </citation>
    <scope>NUCLEOTIDE SEQUENCE [LARGE SCALE GENOMIC DNA]</scope>
    <source>
        <strain evidence="4">KCTC 15426</strain>
    </source>
</reference>
<gene>
    <name evidence="3" type="ORF">DQQ01_01600</name>
</gene>
<sequence length="499" mass="54276">MKRRIAALAMAGLMVLSAAGCGPQVGGSSEEAKQETSSEKKEDSKESKGDGEVVLQVVDMSDSTKARREEYNKKFEEENNCKVEYTVLAGDQYQTTINSSIKANTAPDLFALPSGVKLSTAVEEGWYMPMNDYVEDGFFDTFAEGALNEGITTMDGEVYVLPESANIVNTLVFYNKTVLEDAGVDTNNLPKTWSEFREVCKQVTEAGKGKYYGMIEGGKQVNRLEIAIRALSCLAGSKSNDIGVISMVDGKNVLDSDAMIQAFDFYSGLAQDGSFHPDSANLAAPEARALFAQNQAAFLIQGSWCISTWEKENPDLEFGVMEMPVPDDGAKGGLPYIGAQPWMGISKTSENPELAAKYLQGLYSEEYQAGVVEDGGFVSAIEGVNEKYMKDGVMKDYYTLALEQGKLCPDPIVGNADAAVVYANITEVSPNLGQIVQGVLTGKTDYKESLKTLAENTQKEWESGIAKAQEAGAEVSAADFEFKNWNPLEDYTAEDYQNR</sequence>
<evidence type="ECO:0000313" key="3">
    <source>
        <dbReference type="EMBL" id="AWY97059.1"/>
    </source>
</evidence>
<proteinExistence type="predicted"/>
<accession>A0A2Z4U823</accession>
<dbReference type="PANTHER" id="PTHR43649:SF12">
    <property type="entry name" value="DIACETYLCHITOBIOSE BINDING PROTEIN DASA"/>
    <property type="match status" value="1"/>
</dbReference>
<dbReference type="AlphaFoldDB" id="A0A2Z4U823"/>
<dbReference type="InterPro" id="IPR050490">
    <property type="entry name" value="Bact_solute-bd_prot1"/>
</dbReference>
<feature type="compositionally biased region" description="Basic and acidic residues" evidence="1">
    <location>
        <begin position="30"/>
        <end position="51"/>
    </location>
</feature>
<dbReference type="InterPro" id="IPR006059">
    <property type="entry name" value="SBP"/>
</dbReference>
<protein>
    <submittedName>
        <fullName evidence="3">Sugar ABC transporter substrate-binding protein</fullName>
    </submittedName>
</protein>
<feature type="chain" id="PRO_5038981582" evidence="2">
    <location>
        <begin position="19"/>
        <end position="499"/>
    </location>
</feature>
<name>A0A2Z4U823_9FIRM</name>
<evidence type="ECO:0000256" key="1">
    <source>
        <dbReference type="SAM" id="MobiDB-lite"/>
    </source>
</evidence>
<dbReference type="Gene3D" id="3.40.190.10">
    <property type="entry name" value="Periplasmic binding protein-like II"/>
    <property type="match status" value="1"/>
</dbReference>
<dbReference type="PROSITE" id="PS51257">
    <property type="entry name" value="PROKAR_LIPOPROTEIN"/>
    <property type="match status" value="1"/>
</dbReference>
<dbReference type="PANTHER" id="PTHR43649">
    <property type="entry name" value="ARABINOSE-BINDING PROTEIN-RELATED"/>
    <property type="match status" value="1"/>
</dbReference>
<evidence type="ECO:0000313" key="4">
    <source>
        <dbReference type="Proteomes" id="UP000250003"/>
    </source>
</evidence>
<organism evidence="3 4">
    <name type="scientific">Blautia argi</name>
    <dbReference type="NCBI Taxonomy" id="1912897"/>
    <lineage>
        <taxon>Bacteria</taxon>
        <taxon>Bacillati</taxon>
        <taxon>Bacillota</taxon>
        <taxon>Clostridia</taxon>
        <taxon>Lachnospirales</taxon>
        <taxon>Lachnospiraceae</taxon>
        <taxon>Blautia</taxon>
    </lineage>
</organism>
<dbReference type="KEGG" id="blau:DQQ01_01600"/>
<keyword evidence="4" id="KW-1185">Reference proteome</keyword>